<sequence length="238" mass="25931">MDEDNYRDNGEAGDDPQAAFEQLRGEVALVRLAVEGLARARESIDIPDYQPTLANTEKILLALTQRVDAIAKSPAMKLTPETMGERVNASVASATGELRNLVQSANSTLDGAARDLSGLVASARRGDEQNRWLYLFGIGGVVLGILLYAWLAGPISRRMPVNWQWPEHMATRTLAEPTLWDAGTHLMERASPAGWEIIVAANPLADGNREAIEACRTSATKAKKVVRCTIEVKPEVTR</sequence>
<evidence type="ECO:0000256" key="1">
    <source>
        <dbReference type="SAM" id="Phobius"/>
    </source>
</evidence>
<dbReference type="AlphaFoldDB" id="A0A562JU60"/>
<dbReference type="EMBL" id="VLKK01000047">
    <property type="protein sequence ID" value="TWH86727.1"/>
    <property type="molecule type" value="Genomic_DNA"/>
</dbReference>
<keyword evidence="3" id="KW-1185">Reference proteome</keyword>
<dbReference type="Proteomes" id="UP000316624">
    <property type="component" value="Unassembled WGS sequence"/>
</dbReference>
<gene>
    <name evidence="2" type="ORF">IQ35_04021</name>
</gene>
<name>A0A562JU60_SPHWJ</name>
<comment type="caution">
    <text evidence="2">The sequence shown here is derived from an EMBL/GenBank/DDBJ whole genome shotgun (WGS) entry which is preliminary data.</text>
</comment>
<evidence type="ECO:0000313" key="2">
    <source>
        <dbReference type="EMBL" id="TWH86727.1"/>
    </source>
</evidence>
<accession>A0A562JU60</accession>
<keyword evidence="1" id="KW-0812">Transmembrane</keyword>
<dbReference type="InterPro" id="IPR046121">
    <property type="entry name" value="DUF6118"/>
</dbReference>
<feature type="transmembrane region" description="Helical" evidence="1">
    <location>
        <begin position="132"/>
        <end position="151"/>
    </location>
</feature>
<dbReference type="Pfam" id="PF19613">
    <property type="entry name" value="DUF6118"/>
    <property type="match status" value="1"/>
</dbReference>
<proteinExistence type="predicted"/>
<evidence type="ECO:0000313" key="3">
    <source>
        <dbReference type="Proteomes" id="UP000316624"/>
    </source>
</evidence>
<keyword evidence="1" id="KW-0472">Membrane</keyword>
<organism evidence="2 3">
    <name type="scientific">Sphingobium wenxiniae (strain DSM 21828 / CGMCC 1.7748 / JZ-1)</name>
    <dbReference type="NCBI Taxonomy" id="595605"/>
    <lineage>
        <taxon>Bacteria</taxon>
        <taxon>Pseudomonadati</taxon>
        <taxon>Pseudomonadota</taxon>
        <taxon>Alphaproteobacteria</taxon>
        <taxon>Sphingomonadales</taxon>
        <taxon>Sphingomonadaceae</taxon>
        <taxon>Sphingobium</taxon>
    </lineage>
</organism>
<keyword evidence="1" id="KW-1133">Transmembrane helix</keyword>
<protein>
    <submittedName>
        <fullName evidence="2">Uncharacterized protein</fullName>
    </submittedName>
</protein>
<reference evidence="2 3" key="1">
    <citation type="journal article" date="2015" name="Stand. Genomic Sci.">
        <title>Genomic Encyclopedia of Bacterial and Archaeal Type Strains, Phase III: the genomes of soil and plant-associated and newly described type strains.</title>
        <authorList>
            <person name="Whitman W.B."/>
            <person name="Woyke T."/>
            <person name="Klenk H.P."/>
            <person name="Zhou Y."/>
            <person name="Lilburn T.G."/>
            <person name="Beck B.J."/>
            <person name="De Vos P."/>
            <person name="Vandamme P."/>
            <person name="Eisen J.A."/>
            <person name="Garrity G."/>
            <person name="Hugenholtz P."/>
            <person name="Kyrpides N.C."/>
        </authorList>
    </citation>
    <scope>NUCLEOTIDE SEQUENCE [LARGE SCALE GENOMIC DNA]</scope>
    <source>
        <strain evidence="2 3">CGMCC 1.7748</strain>
    </source>
</reference>